<feature type="signal peptide" evidence="19">
    <location>
        <begin position="1"/>
        <end position="26"/>
    </location>
</feature>
<comment type="subcellular location">
    <subcellularLocation>
        <location evidence="2">Cytoplasmic vesicle</location>
    </subcellularLocation>
    <subcellularLocation>
        <location evidence="1">Rough endoplasmic reticulum</location>
    </subcellularLocation>
    <subcellularLocation>
        <location evidence="11">Synapse</location>
    </subcellularLocation>
</comment>
<evidence type="ECO:0000256" key="15">
    <source>
        <dbReference type="ARBA" id="ARBA00034367"/>
    </source>
</evidence>
<keyword evidence="9" id="KW-0527">Neuropeptide</keyword>
<evidence type="ECO:0000256" key="5">
    <source>
        <dbReference type="ARBA" id="ARBA00022824"/>
    </source>
</evidence>
<dbReference type="Proteomes" id="UP000695026">
    <property type="component" value="Unplaced"/>
</dbReference>
<evidence type="ECO:0000256" key="8">
    <source>
        <dbReference type="ARBA" id="ARBA00023283"/>
    </source>
</evidence>
<dbReference type="PANTHER" id="PTHR15173">
    <property type="entry name" value="OREXIN"/>
    <property type="match status" value="1"/>
</dbReference>
<evidence type="ECO:0000313" key="21">
    <source>
        <dbReference type="RefSeq" id="XP_007424974.2"/>
    </source>
</evidence>
<dbReference type="GO" id="GO:0031410">
    <property type="term" value="C:cytoplasmic vesicle"/>
    <property type="evidence" value="ECO:0007669"/>
    <property type="project" value="UniProtKB-SubCell"/>
</dbReference>
<name>A0A9F2KUT3_PYTBI</name>
<dbReference type="GO" id="GO:0007218">
    <property type="term" value="P:neuropeptide signaling pathway"/>
    <property type="evidence" value="ECO:0007669"/>
    <property type="project" value="UniProtKB-KW"/>
</dbReference>
<dbReference type="GO" id="GO:0051971">
    <property type="term" value="P:positive regulation of transmission of nerve impulse"/>
    <property type="evidence" value="ECO:0007669"/>
    <property type="project" value="TreeGrafter"/>
</dbReference>
<comment type="function">
    <text evidence="18">Binds to orexin receptor HCRTR2/OX2R only. Stimulates food intake. Modulates pituitary luteinizing hormone secretion in an ovarian steroid-dependent manner.</text>
</comment>
<dbReference type="GeneID" id="103049326"/>
<dbReference type="GO" id="GO:0048471">
    <property type="term" value="C:perinuclear region of cytoplasm"/>
    <property type="evidence" value="ECO:0007669"/>
    <property type="project" value="TreeGrafter"/>
</dbReference>
<keyword evidence="19" id="KW-0732">Signal</keyword>
<evidence type="ECO:0000256" key="18">
    <source>
        <dbReference type="ARBA" id="ARBA00046224"/>
    </source>
</evidence>
<dbReference type="PANTHER" id="PTHR15173:SF2">
    <property type="entry name" value="HYPOCRETIN NEUROPEPTIDE PRECURSOR"/>
    <property type="match status" value="1"/>
</dbReference>
<dbReference type="RefSeq" id="XP_007424974.2">
    <property type="nucleotide sequence ID" value="XM_007424912.2"/>
</dbReference>
<dbReference type="GO" id="GO:0030431">
    <property type="term" value="P:sleep"/>
    <property type="evidence" value="ECO:0007669"/>
    <property type="project" value="TreeGrafter"/>
</dbReference>
<feature type="chain" id="PRO_5039946844" description="Hypocretin neuropeptide precursor" evidence="19">
    <location>
        <begin position="27"/>
        <end position="142"/>
    </location>
</feature>
<evidence type="ECO:0000256" key="9">
    <source>
        <dbReference type="ARBA" id="ARBA00023320"/>
    </source>
</evidence>
<evidence type="ECO:0000256" key="6">
    <source>
        <dbReference type="ARBA" id="ARBA00023018"/>
    </source>
</evidence>
<evidence type="ECO:0000256" key="16">
    <source>
        <dbReference type="ARBA" id="ARBA00034371"/>
    </source>
</evidence>
<dbReference type="Pfam" id="PF02072">
    <property type="entry name" value="Orexin"/>
    <property type="match status" value="1"/>
</dbReference>
<evidence type="ECO:0000256" key="7">
    <source>
        <dbReference type="ARBA" id="ARBA00023157"/>
    </source>
</evidence>
<protein>
    <recommendedName>
        <fullName evidence="12">Hypocretin neuropeptide precursor</fullName>
    </recommendedName>
    <alternativeName>
        <fullName evidence="16">Hypocretin</fullName>
    </alternativeName>
    <alternativeName>
        <fullName evidence="13">Orexin precursor</fullName>
    </alternativeName>
    <alternativeName>
        <fullName evidence="15">Prepro-orexin</fullName>
    </alternativeName>
    <alternativeName>
        <fullName evidence="14">Preprohypocretin</fullName>
    </alternativeName>
</protein>
<evidence type="ECO:0000256" key="3">
    <source>
        <dbReference type="ARBA" id="ARBA00009198"/>
    </source>
</evidence>
<keyword evidence="4" id="KW-0027">Amidation</keyword>
<dbReference type="GO" id="GO:0045202">
    <property type="term" value="C:synapse"/>
    <property type="evidence" value="ECO:0007669"/>
    <property type="project" value="UniProtKB-SubCell"/>
</dbReference>
<evidence type="ECO:0000256" key="1">
    <source>
        <dbReference type="ARBA" id="ARBA00004427"/>
    </source>
</evidence>
<evidence type="ECO:0000256" key="19">
    <source>
        <dbReference type="SAM" id="SignalP"/>
    </source>
</evidence>
<keyword evidence="5" id="KW-0256">Endoplasmic reticulum</keyword>
<evidence type="ECO:0000256" key="11">
    <source>
        <dbReference type="ARBA" id="ARBA00034103"/>
    </source>
</evidence>
<evidence type="ECO:0000256" key="10">
    <source>
        <dbReference type="ARBA" id="ARBA00023329"/>
    </source>
</evidence>
<dbReference type="InterPro" id="IPR001704">
    <property type="entry name" value="Orexin"/>
</dbReference>
<comment type="function">
    <text evidence="17">Binds to orexin receptors HCRTR1/OX1R and HCRTR2/OX2R with a high affinity. Stimulates food intake. Modulates pituitary luteinizing hormone secretion in an ovarian steroid-dependent manner.</text>
</comment>
<dbReference type="GO" id="GO:0031771">
    <property type="term" value="F:type 1 orexin receptor binding"/>
    <property type="evidence" value="ECO:0007669"/>
    <property type="project" value="TreeGrafter"/>
</dbReference>
<organism evidence="20 21">
    <name type="scientific">Python bivittatus</name>
    <name type="common">Burmese python</name>
    <name type="synonym">Python molurus bivittatus</name>
    <dbReference type="NCBI Taxonomy" id="176946"/>
    <lineage>
        <taxon>Eukaryota</taxon>
        <taxon>Metazoa</taxon>
        <taxon>Chordata</taxon>
        <taxon>Craniata</taxon>
        <taxon>Vertebrata</taxon>
        <taxon>Euteleostomi</taxon>
        <taxon>Lepidosauria</taxon>
        <taxon>Squamata</taxon>
        <taxon>Bifurcata</taxon>
        <taxon>Unidentata</taxon>
        <taxon>Episquamata</taxon>
        <taxon>Toxicofera</taxon>
        <taxon>Serpentes</taxon>
        <taxon>Henophidia</taxon>
        <taxon>Pythonidae</taxon>
        <taxon>Python</taxon>
    </lineage>
</organism>
<reference evidence="21" key="1">
    <citation type="submission" date="2025-08" db="UniProtKB">
        <authorList>
            <consortium name="RefSeq"/>
        </authorList>
    </citation>
    <scope>IDENTIFICATION</scope>
    <source>
        <tissue evidence="21">Liver</tissue>
    </source>
</reference>
<evidence type="ECO:0000256" key="4">
    <source>
        <dbReference type="ARBA" id="ARBA00022815"/>
    </source>
</evidence>
<dbReference type="GO" id="GO:0042594">
    <property type="term" value="P:response to starvation"/>
    <property type="evidence" value="ECO:0007669"/>
    <property type="project" value="TreeGrafter"/>
</dbReference>
<accession>A0A9F2KUT3</accession>
<evidence type="ECO:0000256" key="12">
    <source>
        <dbReference type="ARBA" id="ARBA00034336"/>
    </source>
</evidence>
<keyword evidence="10" id="KW-0968">Cytoplasmic vesicle</keyword>
<evidence type="ECO:0000256" key="14">
    <source>
        <dbReference type="ARBA" id="ARBA00034354"/>
    </source>
</evidence>
<dbReference type="CTD" id="3060"/>
<keyword evidence="8" id="KW-0873">Pyrrolidone carboxylic acid</keyword>
<dbReference type="GO" id="GO:0005184">
    <property type="term" value="F:neuropeptide hormone activity"/>
    <property type="evidence" value="ECO:0007669"/>
    <property type="project" value="TreeGrafter"/>
</dbReference>
<dbReference type="GO" id="GO:0042755">
    <property type="term" value="P:eating behavior"/>
    <property type="evidence" value="ECO:0007669"/>
    <property type="project" value="TreeGrafter"/>
</dbReference>
<dbReference type="OrthoDB" id="9379045at2759"/>
<dbReference type="OMA" id="HPCPGRR"/>
<evidence type="ECO:0000256" key="13">
    <source>
        <dbReference type="ARBA" id="ARBA00034351"/>
    </source>
</evidence>
<keyword evidence="20" id="KW-1185">Reference proteome</keyword>
<keyword evidence="7" id="KW-1015">Disulfide bond</keyword>
<comment type="similarity">
    <text evidence="3">Belongs to the orexin family.</text>
</comment>
<proteinExistence type="inferred from homology"/>
<dbReference type="AlphaFoldDB" id="A0A9F2KUT3"/>
<dbReference type="GO" id="GO:0031772">
    <property type="term" value="F:type 2 orexin receptor binding"/>
    <property type="evidence" value="ECO:0007669"/>
    <property type="project" value="TreeGrafter"/>
</dbReference>
<dbReference type="KEGG" id="pbi:103049326"/>
<dbReference type="GO" id="GO:0001659">
    <property type="term" value="P:temperature homeostasis"/>
    <property type="evidence" value="ECO:0007669"/>
    <property type="project" value="TreeGrafter"/>
</dbReference>
<keyword evidence="6" id="KW-0770">Synapse</keyword>
<evidence type="ECO:0000313" key="20">
    <source>
        <dbReference type="Proteomes" id="UP000695026"/>
    </source>
</evidence>
<gene>
    <name evidence="21" type="primary">HCRT</name>
</gene>
<dbReference type="GO" id="GO:0046928">
    <property type="term" value="P:regulation of neurotransmitter secretion"/>
    <property type="evidence" value="ECO:0007669"/>
    <property type="project" value="TreeGrafter"/>
</dbReference>
<sequence>MESHNIKVRRATSVLLLLLLCSSAVANRAVPDCCRQKSCSCHIFELLHGMGNHAAGILTIGKRSSATTARGFQSRLYHLLHGSDNQAAGILTMGKRANGLALQLNKNVPIIAQVVPTPYAAEPDPITGCLTSQKTTAPDHIY</sequence>
<dbReference type="PRINTS" id="PR01091">
    <property type="entry name" value="OREXINPP"/>
</dbReference>
<evidence type="ECO:0000256" key="17">
    <source>
        <dbReference type="ARBA" id="ARBA00045659"/>
    </source>
</evidence>
<evidence type="ECO:0000256" key="2">
    <source>
        <dbReference type="ARBA" id="ARBA00004541"/>
    </source>
</evidence>
<dbReference type="GO" id="GO:0005791">
    <property type="term" value="C:rough endoplasmic reticulum"/>
    <property type="evidence" value="ECO:0007669"/>
    <property type="project" value="UniProtKB-SubCell"/>
</dbReference>